<dbReference type="Proteomes" id="UP000249499">
    <property type="component" value="Chromosome"/>
</dbReference>
<dbReference type="AlphaFoldDB" id="A0AAF1KJJ7"/>
<sequence>MTLLLNSAFTTDDVDVLRGALDCWYAERRIDLKSTEAQFAAAAALDLFQSGYDTRDRLLVALRSHSARQGVSYA</sequence>
<proteinExistence type="predicted"/>
<name>A0AAF1KJJ7_9HYPH</name>
<protein>
    <submittedName>
        <fullName evidence="1">Uncharacterized protein</fullName>
    </submittedName>
</protein>
<accession>A0AAF1KJJ7</accession>
<evidence type="ECO:0000313" key="2">
    <source>
        <dbReference type="Proteomes" id="UP000249499"/>
    </source>
</evidence>
<gene>
    <name evidence="1" type="ORF">PR017_03460</name>
</gene>
<dbReference type="EMBL" id="CP117255">
    <property type="protein sequence ID" value="WFR96210.1"/>
    <property type="molecule type" value="Genomic_DNA"/>
</dbReference>
<organism evidence="1 2">
    <name type="scientific">Rhizobium tumorigenes</name>
    <dbReference type="NCBI Taxonomy" id="2041385"/>
    <lineage>
        <taxon>Bacteria</taxon>
        <taxon>Pseudomonadati</taxon>
        <taxon>Pseudomonadota</taxon>
        <taxon>Alphaproteobacteria</taxon>
        <taxon>Hyphomicrobiales</taxon>
        <taxon>Rhizobiaceae</taxon>
        <taxon>Rhizobium/Agrobacterium group</taxon>
        <taxon>Rhizobium</taxon>
    </lineage>
</organism>
<reference evidence="1 2" key="1">
    <citation type="journal article" date="2018" name="Sci. Rep.">
        <title>Rhizobium tumorigenes sp. nov., a novel plant tumorigenic bacterium isolated from cane gall tumors on thornless blackberry.</title>
        <authorList>
            <person name="Kuzmanovi N."/>
            <person name="Smalla K."/>
            <person name="Gronow S."/>
            <person name="PuBawska J."/>
        </authorList>
    </citation>
    <scope>NUCLEOTIDE SEQUENCE [LARGE SCALE GENOMIC DNA]</scope>
    <source>
        <strain evidence="1 2">1078</strain>
    </source>
</reference>
<dbReference type="RefSeq" id="WP_111220311.1">
    <property type="nucleotide sequence ID" value="NZ_CP117255.1"/>
</dbReference>
<evidence type="ECO:0000313" key="1">
    <source>
        <dbReference type="EMBL" id="WFR96210.1"/>
    </source>
</evidence>
<reference evidence="2" key="2">
    <citation type="journal article" date="2023" name="MicrobiologyOpen">
        <title>Genomics of the tumorigenes clade of the family Rhizobiaceae and description of Rhizobium rhododendri sp. nov.</title>
        <authorList>
            <person name="Kuzmanovic N."/>
            <person name="diCenzo G.C."/>
            <person name="Bunk B."/>
            <person name="Sproeer C."/>
            <person name="Fruehling A."/>
            <person name="Neumann-Schaal M."/>
            <person name="Overmann J."/>
            <person name="Smalla K."/>
        </authorList>
    </citation>
    <scope>NUCLEOTIDE SEQUENCE [LARGE SCALE GENOMIC DNA]</scope>
    <source>
        <strain evidence="2">1078</strain>
    </source>
</reference>
<keyword evidence="2" id="KW-1185">Reference proteome</keyword>
<dbReference type="KEGG" id="rtu:PR017_03460"/>